<evidence type="ECO:0000313" key="4">
    <source>
        <dbReference type="Proteomes" id="UP000825935"/>
    </source>
</evidence>
<evidence type="ECO:0000313" key="3">
    <source>
        <dbReference type="EMBL" id="KAH7295744.1"/>
    </source>
</evidence>
<feature type="coiled-coil region" evidence="1">
    <location>
        <begin position="154"/>
        <end position="213"/>
    </location>
</feature>
<dbReference type="OMA" id="WANEKCE"/>
<organism evidence="3 4">
    <name type="scientific">Ceratopteris richardii</name>
    <name type="common">Triangle waterfern</name>
    <dbReference type="NCBI Taxonomy" id="49495"/>
    <lineage>
        <taxon>Eukaryota</taxon>
        <taxon>Viridiplantae</taxon>
        <taxon>Streptophyta</taxon>
        <taxon>Embryophyta</taxon>
        <taxon>Tracheophyta</taxon>
        <taxon>Polypodiopsida</taxon>
        <taxon>Polypodiidae</taxon>
        <taxon>Polypodiales</taxon>
        <taxon>Pteridineae</taxon>
        <taxon>Pteridaceae</taxon>
        <taxon>Parkerioideae</taxon>
        <taxon>Ceratopteris</taxon>
    </lineage>
</organism>
<keyword evidence="1" id="KW-0175">Coiled coil</keyword>
<protein>
    <submittedName>
        <fullName evidence="3">Uncharacterized protein</fullName>
    </submittedName>
</protein>
<dbReference type="EMBL" id="CM035432">
    <property type="protein sequence ID" value="KAH7295744.1"/>
    <property type="molecule type" value="Genomic_DNA"/>
</dbReference>
<sequence length="479" mass="55028">MEDVQLSTEAKSGESDAGVSDEGVPLTVRKLMMENEAVCRNFEHLKQLFLKLLNSNTNLKETSRRLQSDKVQNISGDSTLEVLTLERDQAIAEKEAIELEYIKLVSMKGEENMKAGDLADKCKYLEMDLETAYVAGEAAHGQLLRVAYEKDAIILDLEKVIQRLEENIRILEEERQADYKSWNKERKELTKMMEDIERDKANHIEMCQTLKCEIADLHGMLNAMERSTQDAEIRHANAIEYMKEENSLIKTDLDKARKDLKLAKESVLRLQKEIAEMHEEAAGLRAQLQDALNDAHQYQQSSINSTHANEQLRKSLLGAQENIAELIRARKEDEILHLQQLKDSQMAWEMQRTQVFETATKDCSEKIFKLEKQNQSLKKRLKQSYEVLAVMSCDCERLKEELKEKAILLKEGERILEPPENLGLYEKGYSNCVERRDGSPLSLIANSPTYYNSMAWPLHADMTQLADRQMKVLDSLVTT</sequence>
<evidence type="ECO:0000256" key="2">
    <source>
        <dbReference type="SAM" id="MobiDB-lite"/>
    </source>
</evidence>
<dbReference type="OrthoDB" id="1931011at2759"/>
<accession>A0A8T2RIS9</accession>
<proteinExistence type="predicted"/>
<feature type="compositionally biased region" description="Polar residues" evidence="2">
    <location>
        <begin position="1"/>
        <end position="10"/>
    </location>
</feature>
<dbReference type="AlphaFoldDB" id="A0A8T2RIS9"/>
<name>A0A8T2RIS9_CERRI</name>
<dbReference type="Proteomes" id="UP000825935">
    <property type="component" value="Chromosome 27"/>
</dbReference>
<reference evidence="3 4" key="1">
    <citation type="submission" date="2021-08" db="EMBL/GenBank/DDBJ databases">
        <title>WGS assembly of Ceratopteris richardii.</title>
        <authorList>
            <person name="Marchant D.B."/>
            <person name="Chen G."/>
            <person name="Jenkins J."/>
            <person name="Shu S."/>
            <person name="Leebens-Mack J."/>
            <person name="Grimwood J."/>
            <person name="Schmutz J."/>
            <person name="Soltis P."/>
            <person name="Soltis D."/>
            <person name="Chen Z.-H."/>
        </authorList>
    </citation>
    <scope>NUCLEOTIDE SEQUENCE [LARGE SCALE GENOMIC DNA]</scope>
    <source>
        <strain evidence="3">Whitten #5841</strain>
        <tissue evidence="3">Leaf</tissue>
    </source>
</reference>
<gene>
    <name evidence="3" type="ORF">KP509_27G063800</name>
</gene>
<evidence type="ECO:0000256" key="1">
    <source>
        <dbReference type="SAM" id="Coils"/>
    </source>
</evidence>
<feature type="coiled-coil region" evidence="1">
    <location>
        <begin position="253"/>
        <end position="329"/>
    </location>
</feature>
<feature type="region of interest" description="Disordered" evidence="2">
    <location>
        <begin position="1"/>
        <end position="21"/>
    </location>
</feature>
<comment type="caution">
    <text evidence="3">The sequence shown here is derived from an EMBL/GenBank/DDBJ whole genome shotgun (WGS) entry which is preliminary data.</text>
</comment>
<keyword evidence="4" id="KW-1185">Reference proteome</keyword>